<evidence type="ECO:0000313" key="3">
    <source>
        <dbReference type="Proteomes" id="UP000224459"/>
    </source>
</evidence>
<gene>
    <name evidence="2" type="ORF">vB_SscM-1_167</name>
</gene>
<evidence type="ECO:0000256" key="1">
    <source>
        <dbReference type="SAM" id="MobiDB-lite"/>
    </source>
</evidence>
<proteinExistence type="predicted"/>
<keyword evidence="3" id="KW-1185">Reference proteome</keyword>
<name>A0A1X9I9Z1_9CAUD</name>
<dbReference type="Pfam" id="PF23937">
    <property type="entry name" value="DUF7272"/>
    <property type="match status" value="1"/>
</dbReference>
<dbReference type="Proteomes" id="UP000224459">
    <property type="component" value="Segment"/>
</dbReference>
<accession>A0A1X9I9Z1</accession>
<dbReference type="InterPro" id="IPR055696">
    <property type="entry name" value="DUF7272"/>
</dbReference>
<organism evidence="2 3">
    <name type="scientific">Staphylococcus phage vB_SscM-1</name>
    <dbReference type="NCBI Taxonomy" id="1868844"/>
    <lineage>
        <taxon>Viruses</taxon>
        <taxon>Duplodnaviria</taxon>
        <taxon>Heunggongvirae</taxon>
        <taxon>Uroviricota</taxon>
        <taxon>Caudoviricetes</taxon>
        <taxon>Herelleviridae</taxon>
        <taxon>Twortvirinae</taxon>
        <taxon>Sciuriunavirus</taxon>
        <taxon>Sciuriunavirus SscM1</taxon>
    </lineage>
</organism>
<evidence type="ECO:0000313" key="2">
    <source>
        <dbReference type="EMBL" id="ANT44831.1"/>
    </source>
</evidence>
<protein>
    <submittedName>
        <fullName evidence="2">Uncharacterized protein</fullName>
    </submittedName>
</protein>
<feature type="region of interest" description="Disordered" evidence="1">
    <location>
        <begin position="1"/>
        <end position="35"/>
    </location>
</feature>
<sequence>MKEKKSLRDSINNLKQDNFPYDDISDLTEEPKEEKNYTLEELKSSLLDNPGLEEVVGAFEKTSKNTPKGTLIHTNVDLESSDLIGIPPGQYIGIGNGSALYHAQMKGLMEGAPRSTVEKSQVYVPLLRIENFVDKFSQADLVIAIKNRQQITDLTGDEMEWLLTGVNKITQLSIISKTDIIAKIEDTLENYDKLVEPKKIIQHFIKLKDMLPNPTSKMLYCDILNECVLVID</sequence>
<reference evidence="3" key="1">
    <citation type="submission" date="2016-04" db="EMBL/GenBank/DDBJ databases">
        <authorList>
            <person name="Gasior T."/>
        </authorList>
    </citation>
    <scope>NUCLEOTIDE SEQUENCE [LARGE SCALE GENOMIC DNA]</scope>
</reference>
<dbReference type="EMBL" id="KX171212">
    <property type="protein sequence ID" value="ANT44831.1"/>
    <property type="molecule type" value="Genomic_DNA"/>
</dbReference>